<dbReference type="SUPFAM" id="SSF81296">
    <property type="entry name" value="E set domains"/>
    <property type="match status" value="1"/>
</dbReference>
<dbReference type="AlphaFoldDB" id="A0A2N7UPT0"/>
<dbReference type="InterPro" id="IPR005066">
    <property type="entry name" value="MoCF_OxRdtse_dimer"/>
</dbReference>
<protein>
    <submittedName>
        <fullName evidence="8">Sulfite oxidase</fullName>
    </submittedName>
</protein>
<dbReference type="InterPro" id="IPR006311">
    <property type="entry name" value="TAT_signal"/>
</dbReference>
<dbReference type="InterPro" id="IPR014756">
    <property type="entry name" value="Ig_E-set"/>
</dbReference>
<reference evidence="8 9" key="1">
    <citation type="submission" date="2018-01" db="EMBL/GenBank/DDBJ databases">
        <title>Halomonas endophytica sp. nov., isolated from storage liquid in the stems of Populus euphratica.</title>
        <authorList>
            <person name="Chen C."/>
        </authorList>
    </citation>
    <scope>NUCLEOTIDE SEQUENCE [LARGE SCALE GENOMIC DNA]</scope>
    <source>
        <strain evidence="8 9">BZ-SZ-XJ27</strain>
    </source>
</reference>
<evidence type="ECO:0000256" key="3">
    <source>
        <dbReference type="ARBA" id="ARBA00022723"/>
    </source>
</evidence>
<dbReference type="GO" id="GO:0020037">
    <property type="term" value="F:heme binding"/>
    <property type="evidence" value="ECO:0007669"/>
    <property type="project" value="TreeGrafter"/>
</dbReference>
<feature type="compositionally biased region" description="Basic and acidic residues" evidence="5">
    <location>
        <begin position="379"/>
        <end position="398"/>
    </location>
</feature>
<evidence type="ECO:0000259" key="6">
    <source>
        <dbReference type="Pfam" id="PF00174"/>
    </source>
</evidence>
<dbReference type="Pfam" id="PF00174">
    <property type="entry name" value="Oxidored_molyb"/>
    <property type="match status" value="1"/>
</dbReference>
<feature type="domain" description="Moybdenum cofactor oxidoreductase dimerisation" evidence="7">
    <location>
        <begin position="287"/>
        <end position="394"/>
    </location>
</feature>
<sequence>MSTQPSETTATLDNPARRLLLKGSAGVLAAYGLMHLVPTSRADTLETLPDYVSWKRQQDLILHGSETIETRRDAIRSGVITPSRTLFVRNNLPAPDPAITEDPDAWEISIEGVGNPRTLSLGELKRMQVTSVASVLQCSGNGRAFFPHGASGTQWSVGAAGCVVWTGVPLKAVIDELGGSADGARYITATGGETIPEGLEPKDIMVERSIPTEALESALLAWEMNDEPLDRAHGGPLRLVVPGYYGVNNVKYVRQLAMTEEQTDAKIQVSGYRVRDVGVSGSSDQPSMWEMNVKSWVTLPLDTTHEGRNLIYGVAFGGTKAIDKVEVSVDGGESWQEAEIIGPDLGPYAWRPFVLATELSSGEHRIVSRATDMDGNSQPRERTDNERGYGHNGWEDHGVSVNVG</sequence>
<keyword evidence="3" id="KW-0479">Metal-binding</keyword>
<dbReference type="SUPFAM" id="SSF56524">
    <property type="entry name" value="Oxidoreductase molybdopterin-binding domain"/>
    <property type="match status" value="1"/>
</dbReference>
<dbReference type="GO" id="GO:0006790">
    <property type="term" value="P:sulfur compound metabolic process"/>
    <property type="evidence" value="ECO:0007669"/>
    <property type="project" value="TreeGrafter"/>
</dbReference>
<evidence type="ECO:0000313" key="9">
    <source>
        <dbReference type="Proteomes" id="UP000235547"/>
    </source>
</evidence>
<dbReference type="GO" id="GO:0043546">
    <property type="term" value="F:molybdopterin cofactor binding"/>
    <property type="evidence" value="ECO:0007669"/>
    <property type="project" value="TreeGrafter"/>
</dbReference>
<evidence type="ECO:0000256" key="1">
    <source>
        <dbReference type="ARBA" id="ARBA00001924"/>
    </source>
</evidence>
<dbReference type="GO" id="GO:0008482">
    <property type="term" value="F:sulfite oxidase activity"/>
    <property type="evidence" value="ECO:0007669"/>
    <property type="project" value="TreeGrafter"/>
</dbReference>
<feature type="region of interest" description="Disordered" evidence="5">
    <location>
        <begin position="368"/>
        <end position="404"/>
    </location>
</feature>
<organism evidence="8 9">
    <name type="scientific">Halomonas urumqiensis</name>
    <dbReference type="NCBI Taxonomy" id="1684789"/>
    <lineage>
        <taxon>Bacteria</taxon>
        <taxon>Pseudomonadati</taxon>
        <taxon>Pseudomonadota</taxon>
        <taxon>Gammaproteobacteria</taxon>
        <taxon>Oceanospirillales</taxon>
        <taxon>Halomonadaceae</taxon>
        <taxon>Halomonas</taxon>
    </lineage>
</organism>
<dbReference type="InterPro" id="IPR000572">
    <property type="entry name" value="OxRdtase_Mopterin-bd_dom"/>
</dbReference>
<dbReference type="EMBL" id="PNRG01000004">
    <property type="protein sequence ID" value="PMR82412.1"/>
    <property type="molecule type" value="Genomic_DNA"/>
</dbReference>
<dbReference type="InterPro" id="IPR036374">
    <property type="entry name" value="OxRdtase_Mopterin-bd_sf"/>
</dbReference>
<name>A0A2N7UPT0_9GAMM</name>
<evidence type="ECO:0000256" key="5">
    <source>
        <dbReference type="SAM" id="MobiDB-lite"/>
    </source>
</evidence>
<dbReference type="OrthoDB" id="9795587at2"/>
<evidence type="ECO:0000313" key="8">
    <source>
        <dbReference type="EMBL" id="PMR82412.1"/>
    </source>
</evidence>
<dbReference type="PANTHER" id="PTHR19372:SF7">
    <property type="entry name" value="SULFITE OXIDASE, MITOCHONDRIAL"/>
    <property type="match status" value="1"/>
</dbReference>
<gene>
    <name evidence="8" type="ORF">C1H70_01435</name>
</gene>
<dbReference type="CDD" id="cd02110">
    <property type="entry name" value="SO_family_Moco_dimer"/>
    <property type="match status" value="1"/>
</dbReference>
<evidence type="ECO:0000259" key="7">
    <source>
        <dbReference type="Pfam" id="PF03404"/>
    </source>
</evidence>
<dbReference type="Gene3D" id="2.60.40.650">
    <property type="match status" value="1"/>
</dbReference>
<keyword evidence="4" id="KW-0560">Oxidoreductase</keyword>
<dbReference type="InterPro" id="IPR008335">
    <property type="entry name" value="Mopterin_OxRdtase_euk"/>
</dbReference>
<dbReference type="PROSITE" id="PS51318">
    <property type="entry name" value="TAT"/>
    <property type="match status" value="1"/>
</dbReference>
<comment type="caution">
    <text evidence="8">The sequence shown here is derived from an EMBL/GenBank/DDBJ whole genome shotgun (WGS) entry which is preliminary data.</text>
</comment>
<feature type="domain" description="Oxidoreductase molybdopterin-binding" evidence="6">
    <location>
        <begin position="101"/>
        <end position="264"/>
    </location>
</feature>
<dbReference type="Proteomes" id="UP000235547">
    <property type="component" value="Unassembled WGS sequence"/>
</dbReference>
<dbReference type="GO" id="GO:0030151">
    <property type="term" value="F:molybdenum ion binding"/>
    <property type="evidence" value="ECO:0007669"/>
    <property type="project" value="InterPro"/>
</dbReference>
<dbReference type="PANTHER" id="PTHR19372">
    <property type="entry name" value="SULFITE REDUCTASE"/>
    <property type="match status" value="1"/>
</dbReference>
<keyword evidence="2" id="KW-0500">Molybdenum</keyword>
<evidence type="ECO:0000256" key="4">
    <source>
        <dbReference type="ARBA" id="ARBA00023002"/>
    </source>
</evidence>
<evidence type="ECO:0000256" key="2">
    <source>
        <dbReference type="ARBA" id="ARBA00022505"/>
    </source>
</evidence>
<keyword evidence="9" id="KW-1185">Reference proteome</keyword>
<dbReference type="Pfam" id="PF03404">
    <property type="entry name" value="Mo-co_dimer"/>
    <property type="match status" value="1"/>
</dbReference>
<comment type="cofactor">
    <cofactor evidence="1">
        <name>Mo-molybdopterin</name>
        <dbReference type="ChEBI" id="CHEBI:71302"/>
    </cofactor>
</comment>
<dbReference type="Gene3D" id="3.90.420.10">
    <property type="entry name" value="Oxidoreductase, molybdopterin-binding domain"/>
    <property type="match status" value="1"/>
</dbReference>
<accession>A0A2N7UPT0</accession>
<proteinExistence type="predicted"/>
<dbReference type="RefSeq" id="WP_102586560.1">
    <property type="nucleotide sequence ID" value="NZ_BNAE01000001.1"/>
</dbReference>
<dbReference type="PRINTS" id="PR00407">
    <property type="entry name" value="EUMOPTERIN"/>
</dbReference>